<dbReference type="Pfam" id="PF12833">
    <property type="entry name" value="HTH_18"/>
    <property type="match status" value="1"/>
</dbReference>
<reference evidence="5 6" key="1">
    <citation type="submission" date="2020-01" db="EMBL/GenBank/DDBJ databases">
        <title>Genome analysis of Anaerocolumna sp. CBA3638.</title>
        <authorList>
            <person name="Kim J."/>
            <person name="Roh S.W."/>
        </authorList>
    </citation>
    <scope>NUCLEOTIDE SEQUENCE [LARGE SCALE GENOMIC DNA]</scope>
    <source>
        <strain evidence="5 6">CBA3638</strain>
    </source>
</reference>
<accession>A0A6P1TQ65</accession>
<dbReference type="SUPFAM" id="SSF51182">
    <property type="entry name" value="RmlC-like cupins"/>
    <property type="match status" value="1"/>
</dbReference>
<dbReference type="InterPro" id="IPR009057">
    <property type="entry name" value="Homeodomain-like_sf"/>
</dbReference>
<dbReference type="InterPro" id="IPR014710">
    <property type="entry name" value="RmlC-like_jellyroll"/>
</dbReference>
<dbReference type="SUPFAM" id="SSF46689">
    <property type="entry name" value="Homeodomain-like"/>
    <property type="match status" value="2"/>
</dbReference>
<keyword evidence="2" id="KW-0238">DNA-binding</keyword>
<dbReference type="Proteomes" id="UP000464314">
    <property type="component" value="Chromosome"/>
</dbReference>
<dbReference type="PANTHER" id="PTHR43280">
    <property type="entry name" value="ARAC-FAMILY TRANSCRIPTIONAL REGULATOR"/>
    <property type="match status" value="1"/>
</dbReference>
<dbReference type="PROSITE" id="PS01124">
    <property type="entry name" value="HTH_ARAC_FAMILY_2"/>
    <property type="match status" value="1"/>
</dbReference>
<dbReference type="PRINTS" id="PR00032">
    <property type="entry name" value="HTHARAC"/>
</dbReference>
<evidence type="ECO:0000313" key="5">
    <source>
        <dbReference type="EMBL" id="QHQ61548.1"/>
    </source>
</evidence>
<dbReference type="InterPro" id="IPR003313">
    <property type="entry name" value="AraC-bd"/>
</dbReference>
<gene>
    <name evidence="5" type="ORF">Ana3638_12815</name>
</gene>
<keyword evidence="6" id="KW-1185">Reference proteome</keyword>
<dbReference type="GO" id="GO:0043565">
    <property type="term" value="F:sequence-specific DNA binding"/>
    <property type="evidence" value="ECO:0007669"/>
    <property type="project" value="InterPro"/>
</dbReference>
<feature type="domain" description="HTH araC/xylS-type" evidence="4">
    <location>
        <begin position="194"/>
        <end position="292"/>
    </location>
</feature>
<dbReference type="KEGG" id="anr:Ana3638_12815"/>
<dbReference type="PROSITE" id="PS00041">
    <property type="entry name" value="HTH_ARAC_FAMILY_1"/>
    <property type="match status" value="1"/>
</dbReference>
<dbReference type="InterPro" id="IPR018060">
    <property type="entry name" value="HTH_AraC"/>
</dbReference>
<dbReference type="InterPro" id="IPR011051">
    <property type="entry name" value="RmlC_Cupin_sf"/>
</dbReference>
<dbReference type="InterPro" id="IPR020449">
    <property type="entry name" value="Tscrpt_reg_AraC-type_HTH"/>
</dbReference>
<evidence type="ECO:0000256" key="2">
    <source>
        <dbReference type="ARBA" id="ARBA00023125"/>
    </source>
</evidence>
<keyword evidence="1" id="KW-0805">Transcription regulation</keyword>
<evidence type="ECO:0000256" key="3">
    <source>
        <dbReference type="ARBA" id="ARBA00023163"/>
    </source>
</evidence>
<sequence length="298" mass="34234">MSDNYIRSNLKENVIYTDDNGLPIKSAVYALSQFPGMTGTCHWHNEIEIILIHDGSMDYYVEGNTYRLEKDSGIIVNTDRLHYAIPVKRSECIFDVLLFHPSLLTSNRIIHNKYVEPLLRDSQNDAIVLDNSAIWCTKNRELSKDILSVCRQKENGYEMRLQSMLPNFWLLLYENTVAVNGTRTNMSVSVASMKSMIEYIYGHYAEKISLDDIAAAGIMSRTKCCNLFRENMNQTPMEFITSYRIHKSIELLADNSLSVSEIAQECGFYGASYFAETFRKITGFSPRDYRKSLKNQTL</sequence>
<name>A0A6P1TQ65_9FIRM</name>
<dbReference type="RefSeq" id="WP_161838373.1">
    <property type="nucleotide sequence ID" value="NZ_CP048000.1"/>
</dbReference>
<proteinExistence type="predicted"/>
<dbReference type="Gene3D" id="2.60.120.10">
    <property type="entry name" value="Jelly Rolls"/>
    <property type="match status" value="1"/>
</dbReference>
<dbReference type="SMART" id="SM00342">
    <property type="entry name" value="HTH_ARAC"/>
    <property type="match status" value="1"/>
</dbReference>
<organism evidence="5 6">
    <name type="scientific">Anaerocolumna sedimenticola</name>
    <dbReference type="NCBI Taxonomy" id="2696063"/>
    <lineage>
        <taxon>Bacteria</taxon>
        <taxon>Bacillati</taxon>
        <taxon>Bacillota</taxon>
        <taxon>Clostridia</taxon>
        <taxon>Lachnospirales</taxon>
        <taxon>Lachnospiraceae</taxon>
        <taxon>Anaerocolumna</taxon>
    </lineage>
</organism>
<evidence type="ECO:0000259" key="4">
    <source>
        <dbReference type="PROSITE" id="PS01124"/>
    </source>
</evidence>
<dbReference type="Gene3D" id="1.10.10.60">
    <property type="entry name" value="Homeodomain-like"/>
    <property type="match status" value="2"/>
</dbReference>
<dbReference type="Pfam" id="PF02311">
    <property type="entry name" value="AraC_binding"/>
    <property type="match status" value="1"/>
</dbReference>
<dbReference type="InterPro" id="IPR018062">
    <property type="entry name" value="HTH_AraC-typ_CS"/>
</dbReference>
<protein>
    <submittedName>
        <fullName evidence="5">Helix-turn-helix domain-containing protein</fullName>
    </submittedName>
</protein>
<dbReference type="CDD" id="cd02208">
    <property type="entry name" value="cupin_RmlC-like"/>
    <property type="match status" value="1"/>
</dbReference>
<dbReference type="AlphaFoldDB" id="A0A6P1TQ65"/>
<dbReference type="GO" id="GO:0003700">
    <property type="term" value="F:DNA-binding transcription factor activity"/>
    <property type="evidence" value="ECO:0007669"/>
    <property type="project" value="InterPro"/>
</dbReference>
<evidence type="ECO:0000256" key="1">
    <source>
        <dbReference type="ARBA" id="ARBA00023015"/>
    </source>
</evidence>
<evidence type="ECO:0000313" key="6">
    <source>
        <dbReference type="Proteomes" id="UP000464314"/>
    </source>
</evidence>
<dbReference type="EMBL" id="CP048000">
    <property type="protein sequence ID" value="QHQ61548.1"/>
    <property type="molecule type" value="Genomic_DNA"/>
</dbReference>
<keyword evidence="3" id="KW-0804">Transcription</keyword>
<dbReference type="PANTHER" id="PTHR43280:SF28">
    <property type="entry name" value="HTH-TYPE TRANSCRIPTIONAL ACTIVATOR RHAS"/>
    <property type="match status" value="1"/>
</dbReference>